<dbReference type="InterPro" id="IPR038081">
    <property type="entry name" value="CalX-like_sf"/>
</dbReference>
<organism evidence="4 5">
    <name type="scientific">Ancylomarina euxinus</name>
    <dbReference type="NCBI Taxonomy" id="2283627"/>
    <lineage>
        <taxon>Bacteria</taxon>
        <taxon>Pseudomonadati</taxon>
        <taxon>Bacteroidota</taxon>
        <taxon>Bacteroidia</taxon>
        <taxon>Marinilabiliales</taxon>
        <taxon>Marinifilaceae</taxon>
        <taxon>Ancylomarina</taxon>
    </lineage>
</organism>
<comment type="caution">
    <text evidence="4">The sequence shown here is derived from an EMBL/GenBank/DDBJ whole genome shotgun (WGS) entry which is preliminary data.</text>
</comment>
<keyword evidence="2" id="KW-1133">Transmembrane helix</keyword>
<keyword evidence="5" id="KW-1185">Reference proteome</keyword>
<dbReference type="CDD" id="cd11304">
    <property type="entry name" value="Cadherin_repeat"/>
    <property type="match status" value="7"/>
</dbReference>
<dbReference type="EMBL" id="QQWG01000005">
    <property type="protein sequence ID" value="RRG22492.1"/>
    <property type="molecule type" value="Genomic_DNA"/>
</dbReference>
<dbReference type="SUPFAM" id="SSF117074">
    <property type="entry name" value="Hypothetical protein PA1324"/>
    <property type="match status" value="1"/>
</dbReference>
<dbReference type="InterPro" id="IPR026341">
    <property type="entry name" value="T9SS_type_B"/>
</dbReference>
<dbReference type="GO" id="GO:0007156">
    <property type="term" value="P:homophilic cell adhesion via plasma membrane adhesion molecules"/>
    <property type="evidence" value="ECO:0007669"/>
    <property type="project" value="InterPro"/>
</dbReference>
<dbReference type="GO" id="GO:0005886">
    <property type="term" value="C:plasma membrane"/>
    <property type="evidence" value="ECO:0007669"/>
    <property type="project" value="UniProtKB-SubCell"/>
</dbReference>
<dbReference type="NCBIfam" id="TIGR04131">
    <property type="entry name" value="Bac_Flav_CTERM"/>
    <property type="match status" value="1"/>
</dbReference>
<dbReference type="SUPFAM" id="SSF141072">
    <property type="entry name" value="CalX-like"/>
    <property type="match status" value="1"/>
</dbReference>
<keyword evidence="2" id="KW-0472">Membrane</keyword>
<feature type="domain" description="Cadherin" evidence="3">
    <location>
        <begin position="1418"/>
        <end position="1514"/>
    </location>
</feature>
<proteinExistence type="predicted"/>
<dbReference type="NCBIfam" id="NF012211">
    <property type="entry name" value="tand_rpt_95"/>
    <property type="match status" value="2"/>
</dbReference>
<dbReference type="GO" id="GO:0005509">
    <property type="term" value="F:calcium ion binding"/>
    <property type="evidence" value="ECO:0007669"/>
    <property type="project" value="InterPro"/>
</dbReference>
<keyword evidence="1" id="KW-0812">Transmembrane</keyword>
<evidence type="ECO:0000313" key="5">
    <source>
        <dbReference type="Proteomes" id="UP000285794"/>
    </source>
</evidence>
<dbReference type="InterPro" id="IPR002126">
    <property type="entry name" value="Cadherin-like_dom"/>
</dbReference>
<protein>
    <submittedName>
        <fullName evidence="4">Tandem-95 repeat protein</fullName>
    </submittedName>
</protein>
<accession>A0A425Y2U9</accession>
<dbReference type="Proteomes" id="UP000285794">
    <property type="component" value="Unassembled WGS sequence"/>
</dbReference>
<dbReference type="RefSeq" id="WP_125030117.1">
    <property type="nucleotide sequence ID" value="NZ_QQWG01000005.1"/>
</dbReference>
<feature type="domain" description="Cadherin" evidence="3">
    <location>
        <begin position="753"/>
        <end position="868"/>
    </location>
</feature>
<dbReference type="Pfam" id="PF13585">
    <property type="entry name" value="CHU_C"/>
    <property type="match status" value="1"/>
</dbReference>
<reference evidence="4 5" key="1">
    <citation type="submission" date="2018-07" db="EMBL/GenBank/DDBJ databases">
        <title>Draft genome sequence of Ancylomarina sp. M1P.</title>
        <authorList>
            <person name="Yadav S."/>
            <person name="Villanueva L."/>
            <person name="Damste J.S.S."/>
        </authorList>
    </citation>
    <scope>NUCLEOTIDE SEQUENCE [LARGE SCALE GENOMIC DNA]</scope>
    <source>
        <strain evidence="4 5">M1P</strain>
    </source>
</reference>
<dbReference type="InterPro" id="IPR015919">
    <property type="entry name" value="Cadherin-like_sf"/>
</dbReference>
<dbReference type="SUPFAM" id="SSF49313">
    <property type="entry name" value="Cadherin-like"/>
    <property type="match status" value="7"/>
</dbReference>
<dbReference type="Gene3D" id="2.60.40.3440">
    <property type="match status" value="2"/>
</dbReference>
<gene>
    <name evidence="4" type="ORF">DWB61_06655</name>
</gene>
<dbReference type="PANTHER" id="PTHR24026:SF126">
    <property type="entry name" value="PROTOCADHERIN FAT 4"/>
    <property type="match status" value="1"/>
</dbReference>
<feature type="domain" description="Cadherin" evidence="3">
    <location>
        <begin position="973"/>
        <end position="1088"/>
    </location>
</feature>
<evidence type="ECO:0000256" key="2">
    <source>
        <dbReference type="ARBA" id="ARBA00022989"/>
    </source>
</evidence>
<dbReference type="Gene3D" id="2.60.40.10">
    <property type="entry name" value="Immunoglobulins"/>
    <property type="match status" value="1"/>
</dbReference>
<evidence type="ECO:0000256" key="1">
    <source>
        <dbReference type="ARBA" id="ARBA00022692"/>
    </source>
</evidence>
<feature type="domain" description="Cadherin" evidence="3">
    <location>
        <begin position="863"/>
        <end position="978"/>
    </location>
</feature>
<name>A0A425Y2U9_9BACT</name>
<dbReference type="PANTHER" id="PTHR24026">
    <property type="entry name" value="FAT ATYPICAL CADHERIN-RELATED"/>
    <property type="match status" value="1"/>
</dbReference>
<dbReference type="Gene3D" id="2.60.40.60">
    <property type="entry name" value="Cadherins"/>
    <property type="match status" value="6"/>
</dbReference>
<dbReference type="SMART" id="SM00112">
    <property type="entry name" value="CA"/>
    <property type="match status" value="7"/>
</dbReference>
<dbReference type="Pfam" id="PF17963">
    <property type="entry name" value="Big_9"/>
    <property type="match status" value="2"/>
</dbReference>
<feature type="domain" description="Cadherin" evidence="3">
    <location>
        <begin position="1300"/>
        <end position="1409"/>
    </location>
</feature>
<dbReference type="InterPro" id="IPR013783">
    <property type="entry name" value="Ig-like_fold"/>
</dbReference>
<dbReference type="OrthoDB" id="1117451at2"/>
<dbReference type="PROSITE" id="PS50268">
    <property type="entry name" value="CADHERIN_2"/>
    <property type="match status" value="7"/>
</dbReference>
<feature type="domain" description="Cadherin" evidence="3">
    <location>
        <begin position="1083"/>
        <end position="1198"/>
    </location>
</feature>
<evidence type="ECO:0000259" key="3">
    <source>
        <dbReference type="PROSITE" id="PS50268"/>
    </source>
</evidence>
<evidence type="ECO:0000313" key="4">
    <source>
        <dbReference type="EMBL" id="RRG22492.1"/>
    </source>
</evidence>
<feature type="domain" description="Cadherin" evidence="3">
    <location>
        <begin position="1193"/>
        <end position="1296"/>
    </location>
</feature>
<sequence>MKNLYSHKETKLMIKGVLIALIVIFCIGANDVHAEGTKQLAPKASDRVYTAFNDAKHGNFGNYNSTDTERIYIHIKDPANELIYFGFSQFVNNGHSHSSSVNKVNTWMRIKDPNGIVVWPKYGSHNGEKVPENMVTSLEQVKNGPNQLCGAGGYNAFVFKPNSGAGDYYIEFSAAQATYKKRAIYTEWWDITVASKGAGAKAIDGRVYAKQWALVSPRISTYWYDRDFNGKVYSYAESTSYEGGYVTEVDFENSGFRGARFNIAFNSTGTDNTLDFEVNRKSVENKNKLSPEYKIFLNEPDETAFPSAEGYGEFIVDEVNNYPRLFGCPGKYFFRVAVEKKGRIDLLLDFHGSNNKYDPGTRDRIITTLSHPFPNEDGVLIRDIAWDGLDGLGQLVTDIESVSCVFDYFQGTFHFPMYDVEHLTKGIVPRTVRPETPTAYVPKLYWDDSNIREDLPGGQLKVDLTGEKAPSHYWVEYEYGNENSINTYWHSYSSGTTKTCVLELPEHTCDLFTPGTISGTVFNDLNHDGLKDAGELALMGAEVRLYWDKAYNKVIDADDELIETFTTQSLEALGYNNDLGNYIFKPQIGRQYLVEVTYGSNIITSENPRSYAIYSSGLEYFDQHFGVATLPKISLTVSESTIQENNESSIITAELDYPSLLPVTITLVYGGTAEASDYSLTPGLNAKNSSTIEIPVGELRGEIVLSSIHDVLDEDNEIVEITVSTIVNAVKDGVVREIITILDGSSSISDLIDSDSDANSISENAKADDLVHITALATDADGDVITYHLINDAGGRFKIDLSTGVVTVADASLIDFEMNESHIIEIEARSSDGSKVSEEFTILITDVDETGGDTDHAITNLIDNNPLNNSISENAKADDLVHITALATDADGDVITYHLINDAGGRFKIDLSTGVVTVADASLIDFEMNESHIIEIEARSSDGSKVSEEFTILITDVDETDGDTDHAITNLIDNDPLNNSISENAKAEDLVHITALATDADGDVITYYLINDAGGRFKIDLSTGVVTVADASLIDFEMNESHMIEIEARSSDGSKVSEEFTILITDVDETGGDTDHAITNLIDNDPLDNSISENAKADDLAHITALATDADGDVIIYYLIDNAGGRFKIDLSTGVVTVADASLIDFEMNESHMIEIEARSSDGSKVSEEFTILITDVDETGGDTDHAITNLIDNDPLDNSISENAKADDLAHITALATDADGDVITYHLINDAGGRFKIDLSTGVVTVSDASLIDFEVDESHMIEIEARSSDGSKVSEVFIIIIINEDVDSDHPISDLIDNEERENVISENVLNDAPVYITAHATDLDDDAITYHLINDDNGRFKIEEVSGVVTVKDESQIDFEKNANHTIRIEARSADGSKIAGDFPIFVTDIDESGGDTDHAIANLIDNDSADNIISEMEVNDSPVHITALATDADGDAISYHLLDDAGGRFKIYASSGIVVIADESLIDFEVEKTHIIRIEARSTDGSTIAENFTISITDVNEILQANDDYSQVNEDDVLNGENLLTNDYRVPSTNLTINTNPVVDVTNGSLVIHDDGTYTYTPKLNYSGSDLFTYSVCDDGSPQQCDQATVNITIISVNDGPIAMNDKAQVNEDEILTGASVLDNDSDVDSDIFEINTSPIEDVEHGSLTINPNGTYTYIPDADFNGTDMFTYEVCDNETLTACGQATVTISVLPMNDAPRVFDYEMEVKEASLNNPIDLESPYDPDGDELSVKILTTVEFGEIVLANGRILNDNDIISVDDLISMEFNTRERYIGELTMLYVVSDESGLSTQGRVKIIVVPIDVFIPNAITPNNDNLNDKFKIVGLERFPENSLKIFNRWGNIVYKKRFYDNSWDGYGNVKGQISNDRLPPGTYYYIFKFGIKKQPLSGYVYMTY</sequence>